<evidence type="ECO:0000313" key="1">
    <source>
        <dbReference type="EMBL" id="MPC45091.1"/>
    </source>
</evidence>
<dbReference type="AlphaFoldDB" id="A0A5B7FD30"/>
<dbReference type="Proteomes" id="UP000324222">
    <property type="component" value="Unassembled WGS sequence"/>
</dbReference>
<protein>
    <submittedName>
        <fullName evidence="1">Uncharacterized protein</fullName>
    </submittedName>
</protein>
<keyword evidence="2" id="KW-1185">Reference proteome</keyword>
<gene>
    <name evidence="1" type="ORF">E2C01_038775</name>
</gene>
<name>A0A5B7FD30_PORTR</name>
<organism evidence="1 2">
    <name type="scientific">Portunus trituberculatus</name>
    <name type="common">Swimming crab</name>
    <name type="synonym">Neptunus trituberculatus</name>
    <dbReference type="NCBI Taxonomy" id="210409"/>
    <lineage>
        <taxon>Eukaryota</taxon>
        <taxon>Metazoa</taxon>
        <taxon>Ecdysozoa</taxon>
        <taxon>Arthropoda</taxon>
        <taxon>Crustacea</taxon>
        <taxon>Multicrustacea</taxon>
        <taxon>Malacostraca</taxon>
        <taxon>Eumalacostraca</taxon>
        <taxon>Eucarida</taxon>
        <taxon>Decapoda</taxon>
        <taxon>Pleocyemata</taxon>
        <taxon>Brachyura</taxon>
        <taxon>Eubrachyura</taxon>
        <taxon>Portunoidea</taxon>
        <taxon>Portunidae</taxon>
        <taxon>Portuninae</taxon>
        <taxon>Portunus</taxon>
    </lineage>
</organism>
<reference evidence="1 2" key="1">
    <citation type="submission" date="2019-05" db="EMBL/GenBank/DDBJ databases">
        <title>Another draft genome of Portunus trituberculatus and its Hox gene families provides insights of decapod evolution.</title>
        <authorList>
            <person name="Jeong J.-H."/>
            <person name="Song I."/>
            <person name="Kim S."/>
            <person name="Choi T."/>
            <person name="Kim D."/>
            <person name="Ryu S."/>
            <person name="Kim W."/>
        </authorList>
    </citation>
    <scope>NUCLEOTIDE SEQUENCE [LARGE SCALE GENOMIC DNA]</scope>
    <source>
        <tissue evidence="1">Muscle</tissue>
    </source>
</reference>
<sequence length="80" mass="9173">MRNASSSSSSDLRDWKSQTWLLYSFTNQSGEQGFNFAILHDLQQLVQHPICIPDRLKDTPTILDIFLTSNPSTYCYTLIC</sequence>
<comment type="caution">
    <text evidence="1">The sequence shown here is derived from an EMBL/GenBank/DDBJ whole genome shotgun (WGS) entry which is preliminary data.</text>
</comment>
<accession>A0A5B7FD30</accession>
<evidence type="ECO:0000313" key="2">
    <source>
        <dbReference type="Proteomes" id="UP000324222"/>
    </source>
</evidence>
<proteinExistence type="predicted"/>
<dbReference type="EMBL" id="VSRR010006565">
    <property type="protein sequence ID" value="MPC45091.1"/>
    <property type="molecule type" value="Genomic_DNA"/>
</dbReference>